<accession>A0ABW4GE45</accession>
<evidence type="ECO:0000256" key="1">
    <source>
        <dbReference type="ARBA" id="ARBA00004651"/>
    </source>
</evidence>
<dbReference type="PANTHER" id="PTHR30561">
    <property type="entry name" value="SMR FAMILY PROTON-DEPENDENT DRUG EFFLUX TRANSPORTER SUGE"/>
    <property type="match status" value="1"/>
</dbReference>
<evidence type="ECO:0000256" key="5">
    <source>
        <dbReference type="ARBA" id="ARBA00022989"/>
    </source>
</evidence>
<evidence type="ECO:0000256" key="2">
    <source>
        <dbReference type="ARBA" id="ARBA00022448"/>
    </source>
</evidence>
<sequence length="108" mass="10968">MVWLALASAILSETGGTLALRMASQPGGSKKWFIGVGAGYLAAFTMLTITLNGGIALGVAYGIWAAAGVALTAICSRILFGEPLTKVMMLGIAMIIGGVMAIELGAQH</sequence>
<keyword evidence="3" id="KW-1003">Cell membrane</keyword>
<keyword evidence="2" id="KW-0813">Transport</keyword>
<dbReference type="InterPro" id="IPR000390">
    <property type="entry name" value="Small_drug/metabolite_transptr"/>
</dbReference>
<dbReference type="Proteomes" id="UP001597097">
    <property type="component" value="Unassembled WGS sequence"/>
</dbReference>
<evidence type="ECO:0000256" key="3">
    <source>
        <dbReference type="ARBA" id="ARBA00022475"/>
    </source>
</evidence>
<evidence type="ECO:0000313" key="10">
    <source>
        <dbReference type="Proteomes" id="UP001597097"/>
    </source>
</evidence>
<dbReference type="Pfam" id="PF00893">
    <property type="entry name" value="Multi_Drug_Res"/>
    <property type="match status" value="1"/>
</dbReference>
<comment type="subcellular location">
    <subcellularLocation>
        <location evidence="1 7">Cell membrane</location>
        <topology evidence="1 7">Multi-pass membrane protein</topology>
    </subcellularLocation>
</comment>
<keyword evidence="4 7" id="KW-0812">Transmembrane</keyword>
<feature type="transmembrane region" description="Helical" evidence="8">
    <location>
        <begin position="58"/>
        <end position="80"/>
    </location>
</feature>
<evidence type="ECO:0000256" key="4">
    <source>
        <dbReference type="ARBA" id="ARBA00022692"/>
    </source>
</evidence>
<proteinExistence type="inferred from homology"/>
<gene>
    <name evidence="9" type="ORF">ACFSJ0_26725</name>
</gene>
<keyword evidence="6 8" id="KW-0472">Membrane</keyword>
<keyword evidence="5 8" id="KW-1133">Transmembrane helix</keyword>
<comment type="similarity">
    <text evidence="7">Belongs to the drug/metabolite transporter (DMT) superfamily. Small multidrug resistance (SMR) (TC 2.A.7.1) family.</text>
</comment>
<evidence type="ECO:0000313" key="9">
    <source>
        <dbReference type="EMBL" id="MFD1540678.1"/>
    </source>
</evidence>
<organism evidence="9 10">
    <name type="scientific">Nonomuraea guangzhouensis</name>
    <dbReference type="NCBI Taxonomy" id="1291555"/>
    <lineage>
        <taxon>Bacteria</taxon>
        <taxon>Bacillati</taxon>
        <taxon>Actinomycetota</taxon>
        <taxon>Actinomycetes</taxon>
        <taxon>Streptosporangiales</taxon>
        <taxon>Streptosporangiaceae</taxon>
        <taxon>Nonomuraea</taxon>
    </lineage>
</organism>
<comment type="caution">
    <text evidence="9">The sequence shown here is derived from an EMBL/GenBank/DDBJ whole genome shotgun (WGS) entry which is preliminary data.</text>
</comment>
<evidence type="ECO:0000256" key="7">
    <source>
        <dbReference type="RuleBase" id="RU003942"/>
    </source>
</evidence>
<dbReference type="RefSeq" id="WP_219527106.1">
    <property type="nucleotide sequence ID" value="NZ_JAHKRM010000001.1"/>
</dbReference>
<name>A0ABW4GE45_9ACTN</name>
<protein>
    <submittedName>
        <fullName evidence="9">DMT family transporter</fullName>
    </submittedName>
</protein>
<evidence type="ECO:0000256" key="6">
    <source>
        <dbReference type="ARBA" id="ARBA00023136"/>
    </source>
</evidence>
<dbReference type="EMBL" id="JBHUCM010000019">
    <property type="protein sequence ID" value="MFD1540678.1"/>
    <property type="molecule type" value="Genomic_DNA"/>
</dbReference>
<dbReference type="PANTHER" id="PTHR30561:SF1">
    <property type="entry name" value="MULTIDRUG TRANSPORTER EMRE"/>
    <property type="match status" value="1"/>
</dbReference>
<feature type="transmembrane region" description="Helical" evidence="8">
    <location>
        <begin position="32"/>
        <end position="51"/>
    </location>
</feature>
<dbReference type="InterPro" id="IPR045324">
    <property type="entry name" value="Small_multidrug_res"/>
</dbReference>
<keyword evidence="10" id="KW-1185">Reference proteome</keyword>
<feature type="transmembrane region" description="Helical" evidence="8">
    <location>
        <begin position="86"/>
        <end position="106"/>
    </location>
</feature>
<evidence type="ECO:0000256" key="8">
    <source>
        <dbReference type="SAM" id="Phobius"/>
    </source>
</evidence>
<reference evidence="10" key="1">
    <citation type="journal article" date="2019" name="Int. J. Syst. Evol. Microbiol.">
        <title>The Global Catalogue of Microorganisms (GCM) 10K type strain sequencing project: providing services to taxonomists for standard genome sequencing and annotation.</title>
        <authorList>
            <consortium name="The Broad Institute Genomics Platform"/>
            <consortium name="The Broad Institute Genome Sequencing Center for Infectious Disease"/>
            <person name="Wu L."/>
            <person name="Ma J."/>
        </authorList>
    </citation>
    <scope>NUCLEOTIDE SEQUENCE [LARGE SCALE GENOMIC DNA]</scope>
    <source>
        <strain evidence="10">CGMCC 1.15399</strain>
    </source>
</reference>